<dbReference type="RefSeq" id="YP_009125391.1">
    <property type="nucleotide sequence ID" value="NC_026597.1"/>
</dbReference>
<dbReference type="GeneID" id="23680175"/>
<sequence length="107" mass="11981">MLLNPVDGVTIHPQRRTTDFGETNWTDLDPIELAIPQLDEARPNTNGEGYTQSGTLFVPRGSDLQDGDRFRFQNKTFGVIGDAMWDMNHPLTGDDFGYVYYAIQLGG</sequence>
<accession>A0A076G7Q4</accession>
<dbReference type="KEGG" id="vg:23680175"/>
<keyword evidence="2" id="KW-1185">Reference proteome</keyword>
<evidence type="ECO:0000313" key="1">
    <source>
        <dbReference type="EMBL" id="AII28156.1"/>
    </source>
</evidence>
<reference evidence="1 2" key="1">
    <citation type="submission" date="2014-07" db="EMBL/GenBank/DDBJ databases">
        <authorList>
            <person name="Simmons-Yager K."/>
            <person name="Taylor B.J."/>
            <person name="Thorniley A.J."/>
            <person name="Dasenko M.A."/>
            <person name="Denver D.R."/>
            <person name="Garcia-Ruiz H."/>
            <person name="Hoyer J.S."/>
            <person name="Jogdeo S."/>
            <person name="Sullivan C.M."/>
            <person name="Peterson M.R."/>
            <person name="Rowley E.R."/>
            <person name="Schnitzler C.E."/>
            <person name="Vining K.J."/>
            <person name="Almabruk K.H."/>
            <person name="Banawas S."/>
            <person name="Beatty C."/>
            <person name="Bullock C.J."/>
            <person name="Cappellazzi J.E."/>
            <person name="Chagani S.E."/>
            <person name="Chatterjee P."/>
            <person name="Cram E.D."/>
            <person name="Elorriaga M.E.S.T.E.F.A."/>
            <person name="Esser M."/>
            <person name="Fellows E.J."/>
            <person name="Garcia G.R."/>
            <person name="Gullaba J.M."/>
            <person name="Kinsley M.A."/>
            <person name="Luo F."/>
            <person name="Mcginnis M."/>
            <person name="Paquette C.E."/>
            <person name="Reddekopp R.L."/>
            <person name="Rosen K.L."/>
            <person name="Sahlfeld L.M."/>
            <person name="Vondras A.M."/>
            <person name="Wang J.X."/>
            <person name="Weiss E.S."/>
            <person name="Wernick R."/>
            <person name="Abuelizz H.A."/>
            <person name="Amaro Y."/>
            <person name="Archer C.L."/>
            <person name="Basu A."/>
            <person name="Bellinger M.R."/>
            <person name="Johnson S.F."/>
            <person name="Kitchen S.A."/>
            <person name="Li M."/>
            <person name="Morey-Castro K.E."/>
            <person name="Lavalleur H.J."/>
            <person name="Rangel L.J."/>
            <person name="Ree J.F."/>
            <person name="Shay S.D."/>
            <person name="Sheng Y."/>
            <person name="Smyth J.C."/>
            <person name="Stamm E.A."/>
            <person name="Taylor C.R."/>
            <person name="Vining O.B."/>
            <person name="Wanzeck K.M."/>
            <person name="Watson G."/>
            <person name="Bruck A.J."/>
            <person name="Anders K.R."/>
            <person name="Braun M.A."/>
            <person name="Delesalle V.A."/>
            <person name="Hughes L.E."/>
            <person name="Ware V.C."/>
            <person name="Bradley K.W."/>
            <person name="Barker L.P."/>
            <person name="Asai D.J."/>
            <person name="Bowman C.A."/>
            <person name="Russell D.A."/>
            <person name="Pope W.H."/>
            <person name="Jacobs-Sera D."/>
            <person name="Hendrix R.W."/>
            <person name="Hatfull G.F."/>
        </authorList>
    </citation>
    <scope>NUCLEOTIDE SEQUENCE [LARGE SCALE GENOMIC DNA]</scope>
</reference>
<dbReference type="OrthoDB" id="15168at10239"/>
<evidence type="ECO:0000313" key="2">
    <source>
        <dbReference type="Proteomes" id="UP000028659"/>
    </source>
</evidence>
<protein>
    <submittedName>
        <fullName evidence="1">Head-to-tail connector</fullName>
    </submittedName>
</protein>
<gene>
    <name evidence="1" type="primary">8</name>
    <name evidence="1" type="ORF">PBI_SPARKY_8</name>
</gene>
<dbReference type="Proteomes" id="UP000028659">
    <property type="component" value="Genome"/>
</dbReference>
<proteinExistence type="predicted"/>
<dbReference type="EMBL" id="KM083128">
    <property type="protein sequence ID" value="AII28156.1"/>
    <property type="molecule type" value="Genomic_DNA"/>
</dbReference>
<organism evidence="1 2">
    <name type="scientific">Mycobacterium phage Sparky</name>
    <dbReference type="NCBI Taxonomy" id="1527493"/>
    <lineage>
        <taxon>Viruses</taxon>
        <taxon>Duplodnaviria</taxon>
        <taxon>Heunggongvirae</taxon>
        <taxon>Uroviricota</taxon>
        <taxon>Caudoviricetes</taxon>
        <taxon>Sparkyvirus</taxon>
        <taxon>Sparkyvirus sparky</taxon>
    </lineage>
</organism>
<name>A0A076G7Q4_9CAUD</name>